<gene>
    <name evidence="5" type="ORF">GDO81_012417</name>
</gene>
<evidence type="ECO:0008006" key="7">
    <source>
        <dbReference type="Google" id="ProtNLM"/>
    </source>
</evidence>
<comment type="caution">
    <text evidence="5">The sequence shown here is derived from an EMBL/GenBank/DDBJ whole genome shotgun (WGS) entry which is preliminary data.</text>
</comment>
<feature type="compositionally biased region" description="Basic and acidic residues" evidence="4">
    <location>
        <begin position="152"/>
        <end position="167"/>
    </location>
</feature>
<feature type="compositionally biased region" description="Basic and acidic residues" evidence="4">
    <location>
        <begin position="277"/>
        <end position="289"/>
    </location>
</feature>
<dbReference type="PROSITE" id="PS50082">
    <property type="entry name" value="WD_REPEATS_2"/>
    <property type="match status" value="1"/>
</dbReference>
<feature type="compositionally biased region" description="Basic and acidic residues" evidence="4">
    <location>
        <begin position="209"/>
        <end position="220"/>
    </location>
</feature>
<feature type="compositionally biased region" description="Basic residues" evidence="4">
    <location>
        <begin position="246"/>
        <end position="257"/>
    </location>
</feature>
<dbReference type="GO" id="GO:0005929">
    <property type="term" value="C:cilium"/>
    <property type="evidence" value="ECO:0007669"/>
    <property type="project" value="GOC"/>
</dbReference>
<keyword evidence="1 3" id="KW-0853">WD repeat</keyword>
<dbReference type="InterPro" id="IPR015943">
    <property type="entry name" value="WD40/YVTN_repeat-like_dom_sf"/>
</dbReference>
<dbReference type="GO" id="GO:0042073">
    <property type="term" value="P:intraciliary transport"/>
    <property type="evidence" value="ECO:0007669"/>
    <property type="project" value="InterPro"/>
</dbReference>
<evidence type="ECO:0000313" key="5">
    <source>
        <dbReference type="EMBL" id="KAG8573451.1"/>
    </source>
</evidence>
<feature type="repeat" description="WD" evidence="3">
    <location>
        <begin position="621"/>
        <end position="663"/>
    </location>
</feature>
<dbReference type="FunFam" id="2.130.10.10:FF:000585">
    <property type="entry name" value="WD repeat domain 60"/>
    <property type="match status" value="1"/>
</dbReference>
<dbReference type="SUPFAM" id="SSF50978">
    <property type="entry name" value="WD40 repeat-like"/>
    <property type="match status" value="1"/>
</dbReference>
<dbReference type="PANTHER" id="PTHR16022">
    <property type="entry name" value="WD REPEAT DOMAIN 60"/>
    <property type="match status" value="1"/>
</dbReference>
<dbReference type="SMART" id="SM00320">
    <property type="entry name" value="WD40"/>
    <property type="match status" value="3"/>
</dbReference>
<feature type="compositionally biased region" description="Basic and acidic residues" evidence="4">
    <location>
        <begin position="185"/>
        <end position="202"/>
    </location>
</feature>
<keyword evidence="2" id="KW-0677">Repeat</keyword>
<evidence type="ECO:0000256" key="3">
    <source>
        <dbReference type="PROSITE-ProRule" id="PRU00221"/>
    </source>
</evidence>
<name>A0AAV7BLJ8_ENGPU</name>
<dbReference type="EMBL" id="WNYA01000005">
    <property type="protein sequence ID" value="KAG8573450.1"/>
    <property type="molecule type" value="Genomic_DNA"/>
</dbReference>
<dbReference type="PROSITE" id="PS00678">
    <property type="entry name" value="WD_REPEATS_1"/>
    <property type="match status" value="1"/>
</dbReference>
<feature type="compositionally biased region" description="Polar residues" evidence="4">
    <location>
        <begin position="296"/>
        <end position="306"/>
    </location>
</feature>
<dbReference type="InterPro" id="IPR042505">
    <property type="entry name" value="DYNC2I1"/>
</dbReference>
<keyword evidence="6" id="KW-1185">Reference proteome</keyword>
<proteinExistence type="predicted"/>
<feature type="compositionally biased region" description="Basic and acidic residues" evidence="4">
    <location>
        <begin position="371"/>
        <end position="382"/>
    </location>
</feature>
<evidence type="ECO:0000313" key="6">
    <source>
        <dbReference type="Proteomes" id="UP000824782"/>
    </source>
</evidence>
<dbReference type="GO" id="GO:0045504">
    <property type="term" value="F:dynein heavy chain binding"/>
    <property type="evidence" value="ECO:0007669"/>
    <property type="project" value="InterPro"/>
</dbReference>
<evidence type="ECO:0000256" key="1">
    <source>
        <dbReference type="ARBA" id="ARBA00022574"/>
    </source>
</evidence>
<dbReference type="Gene3D" id="2.130.10.10">
    <property type="entry name" value="YVTN repeat-like/Quinoprotein amine dehydrogenase"/>
    <property type="match status" value="2"/>
</dbReference>
<dbReference type="InterPro" id="IPR001680">
    <property type="entry name" value="WD40_rpt"/>
</dbReference>
<protein>
    <recommendedName>
        <fullName evidence="7">WD repeat-containing protein 60</fullName>
    </recommendedName>
</protein>
<dbReference type="GO" id="GO:0045503">
    <property type="term" value="F:dynein light chain binding"/>
    <property type="evidence" value="ECO:0007669"/>
    <property type="project" value="InterPro"/>
</dbReference>
<dbReference type="AlphaFoldDB" id="A0AAV7BLJ8"/>
<sequence>MQPERHKSKEDTWTTDELKKQLKSMQSENAKDKRHKERRHHREEDREEHARRRHKPDEKADEKETDRNRGDGREHRREREKAREGDKDRHHVSERHRTKDREKTRDKMESREKAVKEYGTRDLSREERKIRDSLEKSKHRSEDRERRHRERREREERKREGEEDESRKLRHYKQTEDFISEDADQERRRRERKQRETADQEKRHHSRRERGTHSDQRSTEEPVVYSDRAKEKHHKEGFSHEGEKEKRHRDKKDRRTHAHETKRTDSQENIAAHKSRSKDLTAKQESNDEKEIEETLYNTDTANDESTNYEEDFEDYDDDFEDESEEVDTTDKTPEPKAFSRSAEVEEIQKAMLLENESITAVPAAHRHKAYDHQDEESRSEGRSSTPRKSAQRGVFIDFGNAKQRQVSGQISTKQKKRSLEILRLVDLDFSSTFSLLDLPPVKEYEMYIRNFGKTNTKQAYVQCNEDAIDRELQTEEIELEEKWTQHPGEGAVVCGGQKNDAVPEVGAVTRVDSQRLTTFLRSACQVVTVLLEENRAEAQSNYKVQSKDPCLSFSENCFHLNTSLPFLQGRSVYQMQFSEAQRHLLLTAHGLGNSPESTSLWDKYIICVWNIWQPSTPQKILTCESEVRCCCFSPGKASLVFAGTMDGSVLVWDLREDSSMHQTRRLEDNNWTFRSATFSTDGIFSQVSHTRSVKAIEPVPSTETMNPGISSLSSPEEMSGLSFQVASLDESGQLILWVVVELRKVDLAGSQSDLGLIPGGKVKLIHSSSIHLGDRFFRKDVLMLGSPQTLNIKFLPGDFNHFVIGTDIGLVTHGTRYGLIEPPMQYTSMHSKLRPSQVTAIDFSPCGAAAFLAGCSDGSIRLHTMSTEFPAQQWNDSTNGQSITALQWSFTRPTVFFVLDAASSIYIWDLSQNDLHPIAKESIMPDPVLSLAVFGEPEKNNNLMALALGKASGKVEIQYIKKKMSRSQPEELETLHLILQEIL</sequence>
<feature type="region of interest" description="Disordered" evidence="4">
    <location>
        <begin position="365"/>
        <end position="395"/>
    </location>
</feature>
<feature type="compositionally biased region" description="Basic and acidic residues" evidence="4">
    <location>
        <begin position="42"/>
        <end position="145"/>
    </location>
</feature>
<reference evidence="5" key="1">
    <citation type="thesis" date="2020" institute="ProQuest LLC" country="789 East Eisenhower Parkway, Ann Arbor, MI, USA">
        <title>Comparative Genomics and Chromosome Evolution.</title>
        <authorList>
            <person name="Mudd A.B."/>
        </authorList>
    </citation>
    <scope>NUCLEOTIDE SEQUENCE</scope>
    <source>
        <strain evidence="5">237g6f4</strain>
        <tissue evidence="5">Blood</tissue>
    </source>
</reference>
<dbReference type="Proteomes" id="UP000824782">
    <property type="component" value="Unassembled WGS sequence"/>
</dbReference>
<dbReference type="PANTHER" id="PTHR16022:SF0">
    <property type="entry name" value="CYTOPLASMIC DYNEIN 2 INTERMEDIATE CHAIN 1"/>
    <property type="match status" value="1"/>
</dbReference>
<feature type="compositionally biased region" description="Acidic residues" evidence="4">
    <location>
        <begin position="307"/>
        <end position="328"/>
    </location>
</feature>
<dbReference type="InterPro" id="IPR036322">
    <property type="entry name" value="WD40_repeat_dom_sf"/>
</dbReference>
<dbReference type="Pfam" id="PF00400">
    <property type="entry name" value="WD40"/>
    <property type="match status" value="2"/>
</dbReference>
<dbReference type="GO" id="GO:0005868">
    <property type="term" value="C:cytoplasmic dynein complex"/>
    <property type="evidence" value="ECO:0007669"/>
    <property type="project" value="InterPro"/>
</dbReference>
<evidence type="ECO:0000256" key="2">
    <source>
        <dbReference type="ARBA" id="ARBA00022737"/>
    </source>
</evidence>
<evidence type="ECO:0000256" key="4">
    <source>
        <dbReference type="SAM" id="MobiDB-lite"/>
    </source>
</evidence>
<feature type="compositionally biased region" description="Basic and acidic residues" evidence="4">
    <location>
        <begin position="227"/>
        <end position="245"/>
    </location>
</feature>
<dbReference type="EMBL" id="WNYA01000005">
    <property type="protein sequence ID" value="KAG8573451.1"/>
    <property type="molecule type" value="Genomic_DNA"/>
</dbReference>
<feature type="compositionally biased region" description="Basic residues" evidence="4">
    <location>
        <begin position="32"/>
        <end position="41"/>
    </location>
</feature>
<accession>A0AAV7BLJ8</accession>
<organism evidence="5 6">
    <name type="scientific">Engystomops pustulosus</name>
    <name type="common">Tungara frog</name>
    <name type="synonym">Physalaemus pustulosus</name>
    <dbReference type="NCBI Taxonomy" id="76066"/>
    <lineage>
        <taxon>Eukaryota</taxon>
        <taxon>Metazoa</taxon>
        <taxon>Chordata</taxon>
        <taxon>Craniata</taxon>
        <taxon>Vertebrata</taxon>
        <taxon>Euteleostomi</taxon>
        <taxon>Amphibia</taxon>
        <taxon>Batrachia</taxon>
        <taxon>Anura</taxon>
        <taxon>Neobatrachia</taxon>
        <taxon>Hyloidea</taxon>
        <taxon>Leptodactylidae</taxon>
        <taxon>Leiuperinae</taxon>
        <taxon>Engystomops</taxon>
    </lineage>
</organism>
<dbReference type="InterPro" id="IPR019775">
    <property type="entry name" value="WD40_repeat_CS"/>
</dbReference>
<feature type="compositionally biased region" description="Basic and acidic residues" evidence="4">
    <location>
        <begin position="1"/>
        <end position="20"/>
    </location>
</feature>
<feature type="region of interest" description="Disordered" evidence="4">
    <location>
        <begin position="1"/>
        <end position="342"/>
    </location>
</feature>